<evidence type="ECO:0000313" key="4">
    <source>
        <dbReference type="Proteomes" id="UP000233551"/>
    </source>
</evidence>
<feature type="transmembrane region" description="Helical" evidence="2">
    <location>
        <begin position="133"/>
        <end position="157"/>
    </location>
</feature>
<evidence type="ECO:0008006" key="5">
    <source>
        <dbReference type="Google" id="ProtNLM"/>
    </source>
</evidence>
<accession>A0A2I0HWK5</accession>
<feature type="transmembrane region" description="Helical" evidence="2">
    <location>
        <begin position="12"/>
        <end position="34"/>
    </location>
</feature>
<reference evidence="3 4" key="1">
    <citation type="submission" date="2017-11" db="EMBL/GenBank/DDBJ databases">
        <title>De-novo sequencing of pomegranate (Punica granatum L.) genome.</title>
        <authorList>
            <person name="Akparov Z."/>
            <person name="Amiraslanov A."/>
            <person name="Hajiyeva S."/>
            <person name="Abbasov M."/>
            <person name="Kaur K."/>
            <person name="Hamwieh A."/>
            <person name="Solovyev V."/>
            <person name="Salamov A."/>
            <person name="Braich B."/>
            <person name="Kosarev P."/>
            <person name="Mahmoud A."/>
            <person name="Hajiyev E."/>
            <person name="Babayeva S."/>
            <person name="Izzatullayeva V."/>
            <person name="Mammadov A."/>
            <person name="Mammadov A."/>
            <person name="Sharifova S."/>
            <person name="Ojaghi J."/>
            <person name="Eynullazada K."/>
            <person name="Bayramov B."/>
            <person name="Abdulazimova A."/>
            <person name="Shahmuradov I."/>
        </authorList>
    </citation>
    <scope>NUCLEOTIDE SEQUENCE [LARGE SCALE GENOMIC DNA]</scope>
    <source>
        <strain evidence="4">cv. AG2017</strain>
        <tissue evidence="3">Leaf</tissue>
    </source>
</reference>
<name>A0A2I0HWK5_PUNGR</name>
<feature type="region of interest" description="Disordered" evidence="1">
    <location>
        <begin position="220"/>
        <end position="246"/>
    </location>
</feature>
<feature type="transmembrane region" description="Helical" evidence="2">
    <location>
        <begin position="189"/>
        <end position="212"/>
    </location>
</feature>
<feature type="transmembrane region" description="Helical" evidence="2">
    <location>
        <begin position="103"/>
        <end position="126"/>
    </location>
</feature>
<keyword evidence="2" id="KW-0472">Membrane</keyword>
<comment type="caution">
    <text evidence="3">The sequence shown here is derived from an EMBL/GenBank/DDBJ whole genome shotgun (WGS) entry which is preliminary data.</text>
</comment>
<protein>
    <recommendedName>
        <fullName evidence="5">Tetraspanin-18-like</fullName>
    </recommendedName>
</protein>
<keyword evidence="4" id="KW-1185">Reference proteome</keyword>
<feature type="compositionally biased region" description="Polar residues" evidence="1">
    <location>
        <begin position="237"/>
        <end position="246"/>
    </location>
</feature>
<sequence>MRRNCCHISLAFVLKVLNYLQTFVGISIILYSAWMLNQWSHHVPVFPPSAPPPDSSAQLLLNSRSAGAFADRVTPLDFAADMVSGLDVGIGVVLNDFKFPAPWFIYSFMGVGVVLCCVSFIGCIAAEAINGCCLCFYTLLVTVLLLIEAALVAFIAIDRQWEQILPVDPTGELNSLRSFIEKNVAICKWVGIAIVVVQALSLLLSFVLRALVSPRRGEFDYEDDCENTRSRTREPLLNSQLGQTSAGHSDLWSSLVREKYGLNNGDKVLNQNASGSTKNK</sequence>
<evidence type="ECO:0000313" key="3">
    <source>
        <dbReference type="EMBL" id="PKI36068.1"/>
    </source>
</evidence>
<dbReference type="Proteomes" id="UP000233551">
    <property type="component" value="Unassembled WGS sequence"/>
</dbReference>
<evidence type="ECO:0000256" key="2">
    <source>
        <dbReference type="SAM" id="Phobius"/>
    </source>
</evidence>
<evidence type="ECO:0000256" key="1">
    <source>
        <dbReference type="SAM" id="MobiDB-lite"/>
    </source>
</evidence>
<proteinExistence type="predicted"/>
<dbReference type="STRING" id="22663.A0A2I0HWK5"/>
<dbReference type="AlphaFoldDB" id="A0A2I0HWK5"/>
<keyword evidence="2" id="KW-0812">Transmembrane</keyword>
<dbReference type="EMBL" id="PGOL01005039">
    <property type="protein sequence ID" value="PKI36068.1"/>
    <property type="molecule type" value="Genomic_DNA"/>
</dbReference>
<keyword evidence="2" id="KW-1133">Transmembrane helix</keyword>
<organism evidence="3 4">
    <name type="scientific">Punica granatum</name>
    <name type="common">Pomegranate</name>
    <dbReference type="NCBI Taxonomy" id="22663"/>
    <lineage>
        <taxon>Eukaryota</taxon>
        <taxon>Viridiplantae</taxon>
        <taxon>Streptophyta</taxon>
        <taxon>Embryophyta</taxon>
        <taxon>Tracheophyta</taxon>
        <taxon>Spermatophyta</taxon>
        <taxon>Magnoliopsida</taxon>
        <taxon>eudicotyledons</taxon>
        <taxon>Gunneridae</taxon>
        <taxon>Pentapetalae</taxon>
        <taxon>rosids</taxon>
        <taxon>malvids</taxon>
        <taxon>Myrtales</taxon>
        <taxon>Lythraceae</taxon>
        <taxon>Punica</taxon>
    </lineage>
</organism>
<gene>
    <name evidence="3" type="ORF">CRG98_043539</name>
</gene>